<evidence type="ECO:0000256" key="1">
    <source>
        <dbReference type="ARBA" id="ARBA00022729"/>
    </source>
</evidence>
<sequence>LKCLNFLFLIFLSTNSSFDPCYNYTALDDSWRDIHTNYRGHDDTRVEWKGWYRLYLQGKSAQMSEWCTSYISCGGVTPLMLRGSHPQIGDGIVTREVIGSHWSFSCSYYKSNPIQVKACPGNYYVYKLVKPDISIPVPSYCAVSFSNSTIDPCYSYTPWRATNQSWYYVCDQAFEWSGWYRLLYYGMNIRMPEVCSSGCSTVISLWLNGSHPQIQDGIVTRQICGNTGGICCSSSYSTTSIRVKACPGNFSVYEFIKPVSCISAYCADITTLTPANFSTTGVITTETNISIFDPCYNYTALDNYWRDIHTYYRGHDDTRVEWKGWYRLYLQGQSAQMSEWCTSYISCGGVTPLMLRGSHPQIGDGIVTREVTGSRAYDSCSYYKSNPIQVKACPGNYYVYKLVKPDISIPVPSYCAVSFRNSTIDPCYSYTALNDTWRSSTDSTTNSHCDANVNWVGWYRLFYQGQSAKMPESCVSSYRCGTMFPIWLNGSHPNVQDGVVVRQTCASQGSDCCFYKAFPIQVKACPGNYYVYEFVQPNFCYAAYCTGNVKHLNACISFSLSFTAASTTTANPGYDPCSNYTVLDQPWRATNASWNLVCDQDFEWSGWYRLLYYGMNIRMPEVCSSGCSTNIALWINSSHPQIQDGIVTHPICANGGDFGSCYCPFGTTSIRVKACPGNFYVYEFIKPGQCLSAYCAGIISDISSIQHLNNWSHHHRNQHKYVAVILLFF</sequence>
<feature type="domain" description="UMOD/GP2/OIT3-like D8C" evidence="4">
    <location>
        <begin position="180"/>
        <end position="267"/>
    </location>
</feature>
<evidence type="ECO:0000256" key="2">
    <source>
        <dbReference type="ARBA" id="ARBA00023157"/>
    </source>
</evidence>
<reference evidence="5 6" key="1">
    <citation type="submission" date="2020-10" db="EMBL/GenBank/DDBJ databases">
        <title>Pygocentrus nattereri (red-bellied piranha) genome, fPygNat1, primary haplotype.</title>
        <authorList>
            <person name="Myers G."/>
            <person name="Meyer A."/>
            <person name="Karagic N."/>
            <person name="Pippel M."/>
            <person name="Winkler S."/>
            <person name="Tracey A."/>
            <person name="Wood J."/>
            <person name="Formenti G."/>
            <person name="Howe K."/>
            <person name="Fedrigo O."/>
            <person name="Jarvis E.D."/>
        </authorList>
    </citation>
    <scope>NUCLEOTIDE SEQUENCE [LARGE SCALE GENOMIC DNA]</scope>
</reference>
<dbReference type="PANTHER" id="PTHR36191">
    <property type="entry name" value="ENDO/EXONUCLEASE/PHOSPHATASE DOMAIN-CONTAINING PROTEIN-RELATED"/>
    <property type="match status" value="1"/>
</dbReference>
<organism evidence="5 6">
    <name type="scientific">Pygocentrus nattereri</name>
    <name type="common">Red-bellied piranha</name>
    <dbReference type="NCBI Taxonomy" id="42514"/>
    <lineage>
        <taxon>Eukaryota</taxon>
        <taxon>Metazoa</taxon>
        <taxon>Chordata</taxon>
        <taxon>Craniata</taxon>
        <taxon>Vertebrata</taxon>
        <taxon>Euteleostomi</taxon>
        <taxon>Actinopterygii</taxon>
        <taxon>Neopterygii</taxon>
        <taxon>Teleostei</taxon>
        <taxon>Ostariophysi</taxon>
        <taxon>Characiformes</taxon>
        <taxon>Characoidei</taxon>
        <taxon>Pygocentrus</taxon>
    </lineage>
</organism>
<accession>A0AAR2KLN1</accession>
<name>A0AAR2KLN1_PYGNA</name>
<evidence type="ECO:0000313" key="6">
    <source>
        <dbReference type="Proteomes" id="UP001501920"/>
    </source>
</evidence>
<proteinExistence type="predicted"/>
<feature type="domain" description="UMOD/GP2/OIT3-like D8C" evidence="4">
    <location>
        <begin position="52"/>
        <end position="134"/>
    </location>
</feature>
<dbReference type="Proteomes" id="UP001501920">
    <property type="component" value="Chromosome 13"/>
</dbReference>
<feature type="domain" description="UMOD/GP2/OIT3-like D8C" evidence="4">
    <location>
        <begin position="459"/>
        <end position="546"/>
    </location>
</feature>
<protein>
    <recommendedName>
        <fullName evidence="4">UMOD/GP2/OIT3-like D8C domain-containing protein</fullName>
    </recommendedName>
</protein>
<reference evidence="5" key="3">
    <citation type="submission" date="2025-09" db="UniProtKB">
        <authorList>
            <consortium name="Ensembl"/>
        </authorList>
    </citation>
    <scope>IDENTIFICATION</scope>
</reference>
<keyword evidence="1 3" id="KW-0732">Signal</keyword>
<dbReference type="GeneTree" id="ENSGT00940000164443"/>
<dbReference type="AlphaFoldDB" id="A0AAR2KLN1"/>
<reference evidence="5" key="2">
    <citation type="submission" date="2025-08" db="UniProtKB">
        <authorList>
            <consortium name="Ensembl"/>
        </authorList>
    </citation>
    <scope>IDENTIFICATION</scope>
</reference>
<dbReference type="InterPro" id="IPR057774">
    <property type="entry name" value="D8C_UMOD/GP2/OIT3-like"/>
</dbReference>
<feature type="chain" id="PRO_5043837691" description="UMOD/GP2/OIT3-like D8C domain-containing protein" evidence="3">
    <location>
        <begin position="18"/>
        <end position="729"/>
    </location>
</feature>
<keyword evidence="2" id="KW-1015">Disulfide bond</keyword>
<evidence type="ECO:0000313" key="5">
    <source>
        <dbReference type="Ensembl" id="ENSPNAP00000063322.1"/>
    </source>
</evidence>
<feature type="domain" description="UMOD/GP2/OIT3-like D8C" evidence="4">
    <location>
        <begin position="608"/>
        <end position="696"/>
    </location>
</feature>
<evidence type="ECO:0000256" key="3">
    <source>
        <dbReference type="SAM" id="SignalP"/>
    </source>
</evidence>
<dbReference type="PANTHER" id="PTHR36191:SF4">
    <property type="entry name" value="VWFD DOMAIN-CONTAINING PROTEIN"/>
    <property type="match status" value="1"/>
</dbReference>
<evidence type="ECO:0000259" key="4">
    <source>
        <dbReference type="Pfam" id="PF23283"/>
    </source>
</evidence>
<dbReference type="Ensembl" id="ENSPNAT00000052218.1">
    <property type="protein sequence ID" value="ENSPNAP00000063322.1"/>
    <property type="gene ID" value="ENSPNAG00000006135.2"/>
</dbReference>
<dbReference type="Pfam" id="PF23283">
    <property type="entry name" value="D8C_UMOD"/>
    <property type="match status" value="5"/>
</dbReference>
<feature type="domain" description="UMOD/GP2/OIT3-like D8C" evidence="4">
    <location>
        <begin position="326"/>
        <end position="408"/>
    </location>
</feature>
<feature type="signal peptide" evidence="3">
    <location>
        <begin position="1"/>
        <end position="17"/>
    </location>
</feature>
<keyword evidence="6" id="KW-1185">Reference proteome</keyword>